<dbReference type="Proteomes" id="UP000266327">
    <property type="component" value="Unassembled WGS sequence"/>
</dbReference>
<dbReference type="SMART" id="SM00419">
    <property type="entry name" value="HTH_CRP"/>
    <property type="match status" value="1"/>
</dbReference>
<dbReference type="InterPro" id="IPR018490">
    <property type="entry name" value="cNMP-bd_dom_sf"/>
</dbReference>
<dbReference type="InterPro" id="IPR014710">
    <property type="entry name" value="RmlC-like_jellyroll"/>
</dbReference>
<feature type="domain" description="HTH crp-type" evidence="5">
    <location>
        <begin position="167"/>
        <end position="240"/>
    </location>
</feature>
<evidence type="ECO:0000256" key="2">
    <source>
        <dbReference type="ARBA" id="ARBA00023125"/>
    </source>
</evidence>
<evidence type="ECO:0000259" key="4">
    <source>
        <dbReference type="PROSITE" id="PS50042"/>
    </source>
</evidence>
<dbReference type="InterPro" id="IPR036388">
    <property type="entry name" value="WH-like_DNA-bd_sf"/>
</dbReference>
<evidence type="ECO:0000259" key="5">
    <source>
        <dbReference type="PROSITE" id="PS51063"/>
    </source>
</evidence>
<dbReference type="PROSITE" id="PS51063">
    <property type="entry name" value="HTH_CRP_2"/>
    <property type="match status" value="1"/>
</dbReference>
<dbReference type="PANTHER" id="PTHR24567">
    <property type="entry name" value="CRP FAMILY TRANSCRIPTIONAL REGULATORY PROTEIN"/>
    <property type="match status" value="1"/>
</dbReference>
<dbReference type="InterPro" id="IPR012318">
    <property type="entry name" value="HTH_CRP"/>
</dbReference>
<keyword evidence="3" id="KW-0804">Transcription</keyword>
<dbReference type="GO" id="GO:0005829">
    <property type="term" value="C:cytosol"/>
    <property type="evidence" value="ECO:0007669"/>
    <property type="project" value="TreeGrafter"/>
</dbReference>
<comment type="caution">
    <text evidence="6">The sequence shown here is derived from an EMBL/GenBank/DDBJ whole genome shotgun (WGS) entry which is preliminary data.</text>
</comment>
<organism evidence="6 7">
    <name type="scientific">Noviherbaspirillum sedimenti</name>
    <dbReference type="NCBI Taxonomy" id="2320865"/>
    <lineage>
        <taxon>Bacteria</taxon>
        <taxon>Pseudomonadati</taxon>
        <taxon>Pseudomonadota</taxon>
        <taxon>Betaproteobacteria</taxon>
        <taxon>Burkholderiales</taxon>
        <taxon>Oxalobacteraceae</taxon>
        <taxon>Noviherbaspirillum</taxon>
    </lineage>
</organism>
<dbReference type="Pfam" id="PF13545">
    <property type="entry name" value="HTH_Crp_2"/>
    <property type="match status" value="1"/>
</dbReference>
<reference evidence="7" key="1">
    <citation type="submission" date="2018-09" db="EMBL/GenBank/DDBJ databases">
        <authorList>
            <person name="Zhu H."/>
        </authorList>
    </citation>
    <scope>NUCLEOTIDE SEQUENCE [LARGE SCALE GENOMIC DNA]</scope>
    <source>
        <strain evidence="7">K1S02-23</strain>
    </source>
</reference>
<evidence type="ECO:0000313" key="6">
    <source>
        <dbReference type="EMBL" id="RJG03382.1"/>
    </source>
</evidence>
<dbReference type="PROSITE" id="PS50042">
    <property type="entry name" value="CNMP_BINDING_3"/>
    <property type="match status" value="1"/>
</dbReference>
<name>A0A3A3G9W5_9BURK</name>
<sequence>MAGVYRAMSIPTVKVFTIATNAERRNFLLRNPLFQAMPEDILTALVEMMHVRHLPDRARLHDKGAPPEGMYAVVRGCIRVSSSTRDGREALLALMEPGCWFGESSLLEGLPRAYQADAQGDSELLVMPRAQLNALLESRPELYRHFIPFLCQRIRLSTLLLEGNALLSLEERLASRLLLLAQNVLQGGTDEPRHTLGVSQENLSQMLGTSRQSINKVLKEWEQNGLIQRHYGSITLCDLSALERLSMPG</sequence>
<evidence type="ECO:0000313" key="7">
    <source>
        <dbReference type="Proteomes" id="UP000266327"/>
    </source>
</evidence>
<dbReference type="Pfam" id="PF00027">
    <property type="entry name" value="cNMP_binding"/>
    <property type="match status" value="1"/>
</dbReference>
<protein>
    <submittedName>
        <fullName evidence="6">Crp/Fnr family transcriptional regulator</fullName>
    </submittedName>
</protein>
<gene>
    <name evidence="6" type="ORF">D3878_18750</name>
</gene>
<dbReference type="GO" id="GO:0003700">
    <property type="term" value="F:DNA-binding transcription factor activity"/>
    <property type="evidence" value="ECO:0007669"/>
    <property type="project" value="TreeGrafter"/>
</dbReference>
<dbReference type="EMBL" id="QYUQ01000002">
    <property type="protein sequence ID" value="RJG03382.1"/>
    <property type="molecule type" value="Genomic_DNA"/>
</dbReference>
<dbReference type="Gene3D" id="1.10.10.10">
    <property type="entry name" value="Winged helix-like DNA-binding domain superfamily/Winged helix DNA-binding domain"/>
    <property type="match status" value="1"/>
</dbReference>
<dbReference type="SMART" id="SM00100">
    <property type="entry name" value="cNMP"/>
    <property type="match status" value="1"/>
</dbReference>
<evidence type="ECO:0000256" key="3">
    <source>
        <dbReference type="ARBA" id="ARBA00023163"/>
    </source>
</evidence>
<feature type="domain" description="Cyclic nucleotide-binding" evidence="4">
    <location>
        <begin position="33"/>
        <end position="153"/>
    </location>
</feature>
<dbReference type="GO" id="GO:0003677">
    <property type="term" value="F:DNA binding"/>
    <property type="evidence" value="ECO:0007669"/>
    <property type="project" value="UniProtKB-KW"/>
</dbReference>
<dbReference type="InterPro" id="IPR000595">
    <property type="entry name" value="cNMP-bd_dom"/>
</dbReference>
<accession>A0A3A3G9W5</accession>
<dbReference type="PANTHER" id="PTHR24567:SF74">
    <property type="entry name" value="HTH-TYPE TRANSCRIPTIONAL REGULATOR ARCR"/>
    <property type="match status" value="1"/>
</dbReference>
<dbReference type="SUPFAM" id="SSF51206">
    <property type="entry name" value="cAMP-binding domain-like"/>
    <property type="match status" value="1"/>
</dbReference>
<keyword evidence="7" id="KW-1185">Reference proteome</keyword>
<dbReference type="CDD" id="cd00038">
    <property type="entry name" value="CAP_ED"/>
    <property type="match status" value="1"/>
</dbReference>
<dbReference type="SUPFAM" id="SSF46785">
    <property type="entry name" value="Winged helix' DNA-binding domain"/>
    <property type="match status" value="1"/>
</dbReference>
<evidence type="ECO:0000256" key="1">
    <source>
        <dbReference type="ARBA" id="ARBA00023015"/>
    </source>
</evidence>
<dbReference type="InterPro" id="IPR050397">
    <property type="entry name" value="Env_Response_Regulators"/>
</dbReference>
<proteinExistence type="predicted"/>
<keyword evidence="2" id="KW-0238">DNA-binding</keyword>
<dbReference type="AlphaFoldDB" id="A0A3A3G9W5"/>
<keyword evidence="1" id="KW-0805">Transcription regulation</keyword>
<dbReference type="InterPro" id="IPR036390">
    <property type="entry name" value="WH_DNA-bd_sf"/>
</dbReference>
<dbReference type="Gene3D" id="2.60.120.10">
    <property type="entry name" value="Jelly Rolls"/>
    <property type="match status" value="1"/>
</dbReference>